<reference evidence="1 2" key="1">
    <citation type="submission" date="2019-09" db="EMBL/GenBank/DDBJ databases">
        <title>Polymorphobacter sp. isolated from a lake in China.</title>
        <authorList>
            <person name="Liu Z."/>
        </authorList>
    </citation>
    <scope>NUCLEOTIDE SEQUENCE [LARGE SCALE GENOMIC DNA]</scope>
    <source>
        <strain evidence="1 2">D40P</strain>
    </source>
</reference>
<comment type="caution">
    <text evidence="1">The sequence shown here is derived from an EMBL/GenBank/DDBJ whole genome shotgun (WGS) entry which is preliminary data.</text>
</comment>
<evidence type="ECO:0008006" key="3">
    <source>
        <dbReference type="Google" id="ProtNLM"/>
    </source>
</evidence>
<sequence>MRRRGWIVIVLALAIVAAVTLFPLRLVLGSSGIVADDVSGSVWRGRIANARWHGIDLGDLDTRARLWPPAMDFAGPVLRGRLTPTGVADLSGTIEDIEGLPLAQIAVDNVTVLLDRAGCTSARGEVAVYAQPLPQLGAFSGPLRCETGVLRAALTPEQGDAHLDLSLTADRRYRAVLTVDSLPAMARMLLIAAGFEATSTGVALSREGQI</sequence>
<evidence type="ECO:0000313" key="2">
    <source>
        <dbReference type="Proteomes" id="UP000481327"/>
    </source>
</evidence>
<dbReference type="Proteomes" id="UP000481327">
    <property type="component" value="Unassembled WGS sequence"/>
</dbReference>
<gene>
    <name evidence="1" type="ORF">F3168_13710</name>
</gene>
<accession>A0A7C9GWY2</accession>
<evidence type="ECO:0000313" key="1">
    <source>
        <dbReference type="EMBL" id="MQT18309.1"/>
    </source>
</evidence>
<dbReference type="OrthoDB" id="7477467at2"/>
<protein>
    <recommendedName>
        <fullName evidence="3">General secretion pathway protein N</fullName>
    </recommendedName>
</protein>
<organism evidence="1 2">
    <name type="scientific">Sandarakinorhabdus fusca</name>
    <dbReference type="NCBI Taxonomy" id="1439888"/>
    <lineage>
        <taxon>Bacteria</taxon>
        <taxon>Pseudomonadati</taxon>
        <taxon>Pseudomonadota</taxon>
        <taxon>Alphaproteobacteria</taxon>
        <taxon>Sphingomonadales</taxon>
        <taxon>Sphingosinicellaceae</taxon>
        <taxon>Sandarakinorhabdus</taxon>
    </lineage>
</organism>
<name>A0A7C9GWY2_9SPHN</name>
<dbReference type="RefSeq" id="WP_152578786.1">
    <property type="nucleotide sequence ID" value="NZ_JAATJI010000001.1"/>
</dbReference>
<keyword evidence="2" id="KW-1185">Reference proteome</keyword>
<dbReference type="AlphaFoldDB" id="A0A7C9GWY2"/>
<proteinExistence type="predicted"/>
<dbReference type="EMBL" id="WIOL01000006">
    <property type="protein sequence ID" value="MQT18309.1"/>
    <property type="molecule type" value="Genomic_DNA"/>
</dbReference>